<dbReference type="RefSeq" id="WP_171203514.1">
    <property type="nucleotide sequence ID" value="NZ_BAAANP010000007.1"/>
</dbReference>
<organism evidence="1 2">
    <name type="scientific">Pseudokineococcus marinus</name>
    <dbReference type="NCBI Taxonomy" id="351215"/>
    <lineage>
        <taxon>Bacteria</taxon>
        <taxon>Bacillati</taxon>
        <taxon>Actinomycetota</taxon>
        <taxon>Actinomycetes</taxon>
        <taxon>Kineosporiales</taxon>
        <taxon>Kineosporiaceae</taxon>
        <taxon>Pseudokineococcus</taxon>
    </lineage>
</organism>
<reference evidence="1 2" key="1">
    <citation type="submission" date="2020-05" db="EMBL/GenBank/DDBJ databases">
        <title>MicrobeNet Type strains.</title>
        <authorList>
            <person name="Nicholson A.C."/>
        </authorList>
    </citation>
    <scope>NUCLEOTIDE SEQUENCE [LARGE SCALE GENOMIC DNA]</scope>
    <source>
        <strain evidence="1 2">JCM 14547</strain>
    </source>
</reference>
<sequence length="99" mass="10843">MLTTETTVERRPTAVRVQLWGSSSCPQVVTGSRLEEPRRLLVWTEHDGGNDGACTADLAPTSSTVPLPEELKDVDKLEVVVIHLDEQDVGVVGSVHRLR</sequence>
<dbReference type="Proteomes" id="UP000555552">
    <property type="component" value="Unassembled WGS sequence"/>
</dbReference>
<name>A0A849BQE6_9ACTN</name>
<keyword evidence="2" id="KW-1185">Reference proteome</keyword>
<evidence type="ECO:0000313" key="2">
    <source>
        <dbReference type="Proteomes" id="UP000555552"/>
    </source>
</evidence>
<evidence type="ECO:0000313" key="1">
    <source>
        <dbReference type="EMBL" id="NNH23715.1"/>
    </source>
</evidence>
<dbReference type="AlphaFoldDB" id="A0A849BQE6"/>
<protein>
    <submittedName>
        <fullName evidence="1">Uncharacterized protein</fullName>
    </submittedName>
</protein>
<accession>A0A849BQE6</accession>
<proteinExistence type="predicted"/>
<comment type="caution">
    <text evidence="1">The sequence shown here is derived from an EMBL/GenBank/DDBJ whole genome shotgun (WGS) entry which is preliminary data.</text>
</comment>
<dbReference type="EMBL" id="JABEMA010000184">
    <property type="protein sequence ID" value="NNH23715.1"/>
    <property type="molecule type" value="Genomic_DNA"/>
</dbReference>
<gene>
    <name evidence="1" type="ORF">HLB09_11560</name>
</gene>